<dbReference type="AlphaFoldDB" id="A0A542ZAW1"/>
<dbReference type="Proteomes" id="UP000315389">
    <property type="component" value="Unassembled WGS sequence"/>
</dbReference>
<organism evidence="1 2">
    <name type="scientific">Rarobacter faecitabidus</name>
    <dbReference type="NCBI Taxonomy" id="13243"/>
    <lineage>
        <taxon>Bacteria</taxon>
        <taxon>Bacillati</taxon>
        <taxon>Actinomycetota</taxon>
        <taxon>Actinomycetes</taxon>
        <taxon>Micrococcales</taxon>
        <taxon>Rarobacteraceae</taxon>
        <taxon>Rarobacter</taxon>
    </lineage>
</organism>
<sequence length="117" mass="12192">MARQPIPISWRETPDAEATGVLGSAEYVGAAWETAIAAVAIANEAADRAAAARQVVHRQAAAVLIADGASLREAADVLDLDRNAVRRRQAPAVVESAPAGTAILVRDIWDQAPEGEA</sequence>
<reference evidence="1 2" key="1">
    <citation type="submission" date="2019-06" db="EMBL/GenBank/DDBJ databases">
        <title>Sequencing the genomes of 1000 actinobacteria strains.</title>
        <authorList>
            <person name="Klenk H.-P."/>
        </authorList>
    </citation>
    <scope>NUCLEOTIDE SEQUENCE [LARGE SCALE GENOMIC DNA]</scope>
    <source>
        <strain evidence="1 2">DSM 4813</strain>
    </source>
</reference>
<evidence type="ECO:0000313" key="2">
    <source>
        <dbReference type="Proteomes" id="UP000315389"/>
    </source>
</evidence>
<evidence type="ECO:0000313" key="1">
    <source>
        <dbReference type="EMBL" id="TQL57462.1"/>
    </source>
</evidence>
<gene>
    <name evidence="1" type="ORF">FB461_2199</name>
</gene>
<name>A0A542ZAW1_RARFA</name>
<comment type="caution">
    <text evidence="1">The sequence shown here is derived from an EMBL/GenBank/DDBJ whole genome shotgun (WGS) entry which is preliminary data.</text>
</comment>
<keyword evidence="2" id="KW-1185">Reference proteome</keyword>
<dbReference type="RefSeq" id="WP_142121966.1">
    <property type="nucleotide sequence ID" value="NZ_BAAASV010000002.1"/>
</dbReference>
<dbReference type="EMBL" id="VFOS01000004">
    <property type="protein sequence ID" value="TQL57462.1"/>
    <property type="molecule type" value="Genomic_DNA"/>
</dbReference>
<accession>A0A542ZAW1</accession>
<proteinExistence type="predicted"/>
<protein>
    <submittedName>
        <fullName evidence="1">Uncharacterized protein</fullName>
    </submittedName>
</protein>